<evidence type="ECO:0000259" key="2">
    <source>
        <dbReference type="Pfam" id="PF23771"/>
    </source>
</evidence>
<evidence type="ECO:0000259" key="1">
    <source>
        <dbReference type="Pfam" id="PF10979"/>
    </source>
</evidence>
<dbReference type="InterPro" id="IPR055592">
    <property type="entry name" value="DUF7168"/>
</dbReference>
<dbReference type="PIRSF" id="PIRSF028111">
    <property type="entry name" value="UCP028111"/>
    <property type="match status" value="1"/>
</dbReference>
<comment type="caution">
    <text evidence="3">The sequence shown here is derived from an EMBL/GenBank/DDBJ whole genome shotgun (WGS) entry which is preliminary data.</text>
</comment>
<proteinExistence type="predicted"/>
<name>A0A7H5ABT2_9ENTR</name>
<dbReference type="Pfam" id="PF10979">
    <property type="entry name" value="DUF2786"/>
    <property type="match status" value="1"/>
</dbReference>
<dbReference type="AlphaFoldDB" id="A0A7H5ABT2"/>
<evidence type="ECO:0000313" key="4">
    <source>
        <dbReference type="Proteomes" id="UP000020202"/>
    </source>
</evidence>
<organism evidence="3 4">
    <name type="scientific">Klebsiella michiganensis</name>
    <dbReference type="NCBI Taxonomy" id="1134687"/>
    <lineage>
        <taxon>Bacteria</taxon>
        <taxon>Pseudomonadati</taxon>
        <taxon>Pseudomonadota</taxon>
        <taxon>Gammaproteobacteria</taxon>
        <taxon>Enterobacterales</taxon>
        <taxon>Enterobacteriaceae</taxon>
        <taxon>Klebsiella/Raoultella group</taxon>
        <taxon>Klebsiella</taxon>
    </lineage>
</organism>
<dbReference type="InterPro" id="IPR024498">
    <property type="entry name" value="DUF2786"/>
</dbReference>
<protein>
    <submittedName>
        <fullName evidence="3">Uncharacterized protein</fullName>
    </submittedName>
</protein>
<evidence type="ECO:0000313" key="3">
    <source>
        <dbReference type="EMBL" id="EWF90788.1"/>
    </source>
</evidence>
<dbReference type="InterPro" id="IPR016868">
    <property type="entry name" value="Phage_B3_Orf5"/>
</dbReference>
<feature type="domain" description="DUF7168" evidence="2">
    <location>
        <begin position="55"/>
        <end position="202"/>
    </location>
</feature>
<accession>A0A7H5ABT2</accession>
<dbReference type="Pfam" id="PF23771">
    <property type="entry name" value="DUF7168"/>
    <property type="match status" value="1"/>
</dbReference>
<feature type="domain" description="DUF2786" evidence="1">
    <location>
        <begin position="9"/>
        <end position="48"/>
    </location>
</feature>
<dbReference type="Proteomes" id="UP000020202">
    <property type="component" value="Unassembled WGS sequence"/>
</dbReference>
<sequence length="242" mass="27321">MKMTNETEKYLAKIKKLLNLARRSSNSHEAATALNQAQALMRKHKLSQNDIDLMDITSKASKGAPSHAQSIPRYMTFLGQLICRAMGVNCYYSFRRNYMNSQNQNTVIFYGPDERPEIAAYAFDVLSRQMVKARRTFIGSLRKNIKPATKTARADQFCEGWAEGAYQAIEPFMVTETEKTLMANFLAKMKKEQDLSDLKPREAKKCRGDQDAAEAGFNEGLKARLNHGVSGKDSSLSLEYKP</sequence>
<dbReference type="EMBL" id="JCNZ01000007">
    <property type="protein sequence ID" value="EWF90788.1"/>
    <property type="molecule type" value="Genomic_DNA"/>
</dbReference>
<gene>
    <name evidence="3" type="ORF">L373_01168</name>
</gene>
<reference evidence="3 4" key="1">
    <citation type="submission" date="2014-01" db="EMBL/GenBank/DDBJ databases">
        <title>The Genome Sequence of Klebsiella oxytoca MGH 27.</title>
        <authorList>
            <consortium name="The Broad Institute Genomics Platform"/>
            <consortium name="The Broad Institute Genome Sequencing Center for Infectious Disease"/>
            <person name="Murphy C."/>
            <person name="Cosimi L."/>
            <person name="Cerqueira G."/>
            <person name="Feldgarden M."/>
            <person name="Earl A."/>
            <person name="Hung D."/>
            <person name="Onderdonk A.B."/>
            <person name="Ferraro M.J."/>
            <person name="Hooper D."/>
            <person name="Dekker J."/>
            <person name="O'Brien T."/>
            <person name="Huang S."/>
            <person name="Quan V."/>
            <person name="Ernst C."/>
            <person name="Delaney M."/>
            <person name="DuBois A."/>
            <person name="Kim D.S."/>
            <person name="Young S.K."/>
            <person name="Zeng Q."/>
            <person name="Gargeya S."/>
            <person name="Fitzgerald M."/>
            <person name="Abouelleil A."/>
            <person name="Alvarado L."/>
            <person name="Berlin A.M."/>
            <person name="Chapman S.B."/>
            <person name="Gainer-Dewar J."/>
            <person name="Goldberg J."/>
            <person name="Gnerre S."/>
            <person name="Griggs A."/>
            <person name="Gujja S."/>
            <person name="Hansen M."/>
            <person name="Howarth C."/>
            <person name="Imamovic A."/>
            <person name="Ireland A."/>
            <person name="Larimer J."/>
            <person name="McCowan C."/>
            <person name="Murphy C."/>
            <person name="Pearson M."/>
            <person name="Poon T.W."/>
            <person name="Priest M."/>
            <person name="Roberts A."/>
            <person name="Saif S."/>
            <person name="Shea T."/>
            <person name="Sykes S."/>
            <person name="Wortman J."/>
            <person name="Nusbaum C."/>
            <person name="Birren B."/>
        </authorList>
    </citation>
    <scope>NUCLEOTIDE SEQUENCE [LARGE SCALE GENOMIC DNA]</scope>
    <source>
        <strain evidence="3 4">MGH 27</strain>
    </source>
</reference>